<keyword evidence="2" id="KW-1185">Reference proteome</keyword>
<dbReference type="AlphaFoldDB" id="A0A518GZP3"/>
<sequence>MIDVLVHFDRYGTRGGSRGCWRAWLRADRRIHDAGATPDEAFRQCVTTAISNGWETNREAYRMVE</sequence>
<dbReference type="RefSeq" id="WP_145268658.1">
    <property type="nucleotide sequence ID" value="NZ_CP036426.1"/>
</dbReference>
<organism evidence="1 2">
    <name type="scientific">Tautonia plasticadhaerens</name>
    <dbReference type="NCBI Taxonomy" id="2527974"/>
    <lineage>
        <taxon>Bacteria</taxon>
        <taxon>Pseudomonadati</taxon>
        <taxon>Planctomycetota</taxon>
        <taxon>Planctomycetia</taxon>
        <taxon>Isosphaerales</taxon>
        <taxon>Isosphaeraceae</taxon>
        <taxon>Tautonia</taxon>
    </lineage>
</organism>
<evidence type="ECO:0000313" key="2">
    <source>
        <dbReference type="Proteomes" id="UP000317835"/>
    </source>
</evidence>
<dbReference type="KEGG" id="tpla:ElP_19300"/>
<gene>
    <name evidence="1" type="ORF">ElP_19300</name>
</gene>
<accession>A0A518GZP3</accession>
<dbReference type="Proteomes" id="UP000317835">
    <property type="component" value="Chromosome"/>
</dbReference>
<proteinExistence type="predicted"/>
<protein>
    <submittedName>
        <fullName evidence="1">Uncharacterized protein</fullName>
    </submittedName>
</protein>
<evidence type="ECO:0000313" key="1">
    <source>
        <dbReference type="EMBL" id="QDV34049.1"/>
    </source>
</evidence>
<name>A0A518GZP3_9BACT</name>
<reference evidence="1 2" key="1">
    <citation type="submission" date="2019-02" db="EMBL/GenBank/DDBJ databases">
        <title>Deep-cultivation of Planctomycetes and their phenomic and genomic characterization uncovers novel biology.</title>
        <authorList>
            <person name="Wiegand S."/>
            <person name="Jogler M."/>
            <person name="Boedeker C."/>
            <person name="Pinto D."/>
            <person name="Vollmers J."/>
            <person name="Rivas-Marin E."/>
            <person name="Kohn T."/>
            <person name="Peeters S.H."/>
            <person name="Heuer A."/>
            <person name="Rast P."/>
            <person name="Oberbeckmann S."/>
            <person name="Bunk B."/>
            <person name="Jeske O."/>
            <person name="Meyerdierks A."/>
            <person name="Storesund J.E."/>
            <person name="Kallscheuer N."/>
            <person name="Luecker S."/>
            <person name="Lage O.M."/>
            <person name="Pohl T."/>
            <person name="Merkel B.J."/>
            <person name="Hornburger P."/>
            <person name="Mueller R.-W."/>
            <person name="Bruemmer F."/>
            <person name="Labrenz M."/>
            <person name="Spormann A.M."/>
            <person name="Op den Camp H."/>
            <person name="Overmann J."/>
            <person name="Amann R."/>
            <person name="Jetten M.S.M."/>
            <person name="Mascher T."/>
            <person name="Medema M.H."/>
            <person name="Devos D.P."/>
            <person name="Kaster A.-K."/>
            <person name="Ovreas L."/>
            <person name="Rohde M."/>
            <person name="Galperin M.Y."/>
            <person name="Jogler C."/>
        </authorList>
    </citation>
    <scope>NUCLEOTIDE SEQUENCE [LARGE SCALE GENOMIC DNA]</scope>
    <source>
        <strain evidence="1 2">ElP</strain>
    </source>
</reference>
<dbReference type="EMBL" id="CP036426">
    <property type="protein sequence ID" value="QDV34049.1"/>
    <property type="molecule type" value="Genomic_DNA"/>
</dbReference>